<proteinExistence type="predicted"/>
<feature type="compositionally biased region" description="Basic and acidic residues" evidence="1">
    <location>
        <begin position="9"/>
        <end position="29"/>
    </location>
</feature>
<feature type="compositionally biased region" description="Polar residues" evidence="1">
    <location>
        <begin position="73"/>
        <end position="82"/>
    </location>
</feature>
<sequence length="371" mass="39937">MGRPKKRLRTEGHDDAEAHQEGETRERGGRTGGLPGTQGEAGAPQSWVADVGTEGPRDDTGVFQLDNDEVLQPWSQSRNWSVPGTDILPGLTPDTSSDSPPSLSLPPEQALAHSQFLSDTPDLPSLNGGHAIDNTGIISDPFYANANVGAPAISLPNCACLSSAYLTLNSLQQMDPTFAFPFALHPLREAMQTASTVLACDQCPQSFISAVQNTHLLGTLLMSIGERFGKVIASITAEATRADGAGDTKKFRLADLNTSASHLHTGGLGCAATFSIDLTPVEWRSMAKKVVRAEVYGPSDGNTCCPFFTGLTKAMFERQSEWHQEGRALPADFPRDKEGQLIGGPRAPREDHMCMKFRDYAERLVDGLDWS</sequence>
<evidence type="ECO:0000313" key="2">
    <source>
        <dbReference type="EMBL" id="TKA24994.1"/>
    </source>
</evidence>
<dbReference type="OrthoDB" id="4356994at2759"/>
<protein>
    <submittedName>
        <fullName evidence="2">Uncharacterized protein</fullName>
    </submittedName>
</protein>
<accession>A0A4U0TS80</accession>
<dbReference type="AlphaFoldDB" id="A0A4U0TS80"/>
<feature type="region of interest" description="Disordered" evidence="1">
    <location>
        <begin position="1"/>
        <end position="109"/>
    </location>
</feature>
<name>A0A4U0TS80_9PEZI</name>
<dbReference type="EMBL" id="NAJL01000039">
    <property type="protein sequence ID" value="TKA24994.1"/>
    <property type="molecule type" value="Genomic_DNA"/>
</dbReference>
<organism evidence="2 3">
    <name type="scientific">Salinomyces thailandicus</name>
    <dbReference type="NCBI Taxonomy" id="706561"/>
    <lineage>
        <taxon>Eukaryota</taxon>
        <taxon>Fungi</taxon>
        <taxon>Dikarya</taxon>
        <taxon>Ascomycota</taxon>
        <taxon>Pezizomycotina</taxon>
        <taxon>Dothideomycetes</taxon>
        <taxon>Dothideomycetidae</taxon>
        <taxon>Mycosphaerellales</taxon>
        <taxon>Teratosphaeriaceae</taxon>
        <taxon>Salinomyces</taxon>
    </lineage>
</organism>
<gene>
    <name evidence="2" type="ORF">B0A50_06092</name>
</gene>
<reference evidence="2 3" key="1">
    <citation type="submission" date="2017-03" db="EMBL/GenBank/DDBJ databases">
        <title>Genomes of endolithic fungi from Antarctica.</title>
        <authorList>
            <person name="Coleine C."/>
            <person name="Masonjones S."/>
            <person name="Stajich J.E."/>
        </authorList>
    </citation>
    <scope>NUCLEOTIDE SEQUENCE [LARGE SCALE GENOMIC DNA]</scope>
    <source>
        <strain evidence="2 3">CCFEE 6315</strain>
    </source>
</reference>
<feature type="compositionally biased region" description="Low complexity" evidence="1">
    <location>
        <begin position="91"/>
        <end position="107"/>
    </location>
</feature>
<keyword evidence="3" id="KW-1185">Reference proteome</keyword>
<dbReference type="Proteomes" id="UP000308549">
    <property type="component" value="Unassembled WGS sequence"/>
</dbReference>
<evidence type="ECO:0000256" key="1">
    <source>
        <dbReference type="SAM" id="MobiDB-lite"/>
    </source>
</evidence>
<comment type="caution">
    <text evidence="2">The sequence shown here is derived from an EMBL/GenBank/DDBJ whole genome shotgun (WGS) entry which is preliminary data.</text>
</comment>
<evidence type="ECO:0000313" key="3">
    <source>
        <dbReference type="Proteomes" id="UP000308549"/>
    </source>
</evidence>